<dbReference type="Proteomes" id="UP000266385">
    <property type="component" value="Unassembled WGS sequence"/>
</dbReference>
<evidence type="ECO:0000256" key="4">
    <source>
        <dbReference type="ARBA" id="ARBA00023235"/>
    </source>
</evidence>
<dbReference type="GO" id="GO:0006457">
    <property type="term" value="P:protein folding"/>
    <property type="evidence" value="ECO:0007669"/>
    <property type="project" value="InterPro"/>
</dbReference>
<dbReference type="PROSITE" id="PS51257">
    <property type="entry name" value="PROKAR_LIPOPROTEIN"/>
    <property type="match status" value="1"/>
</dbReference>
<dbReference type="RefSeq" id="WP_119376944.1">
    <property type="nucleotide sequence ID" value="NZ_QWFX01000013.1"/>
</dbReference>
<organism evidence="7 8">
    <name type="scientific">Henriciella mobilis</name>
    <dbReference type="NCBI Taxonomy" id="2305467"/>
    <lineage>
        <taxon>Bacteria</taxon>
        <taxon>Pseudomonadati</taxon>
        <taxon>Pseudomonadota</taxon>
        <taxon>Alphaproteobacteria</taxon>
        <taxon>Hyphomonadales</taxon>
        <taxon>Hyphomonadaceae</taxon>
        <taxon>Henriciella</taxon>
    </lineage>
</organism>
<dbReference type="InterPro" id="IPR044666">
    <property type="entry name" value="Cyclophilin_A-like"/>
</dbReference>
<dbReference type="InterPro" id="IPR002130">
    <property type="entry name" value="Cyclophilin-type_PPIase_dom"/>
</dbReference>
<dbReference type="PROSITE" id="PS00170">
    <property type="entry name" value="CSA_PPIASE_1"/>
    <property type="match status" value="1"/>
</dbReference>
<proteinExistence type="inferred from homology"/>
<feature type="signal peptide" evidence="5">
    <location>
        <begin position="1"/>
        <end position="21"/>
    </location>
</feature>
<dbReference type="PROSITE" id="PS50072">
    <property type="entry name" value="CSA_PPIASE_2"/>
    <property type="match status" value="1"/>
</dbReference>
<feature type="chain" id="PRO_5017357019" description="peptidylprolyl isomerase" evidence="5">
    <location>
        <begin position="22"/>
        <end position="303"/>
    </location>
</feature>
<keyword evidence="4 7" id="KW-0413">Isomerase</keyword>
<evidence type="ECO:0000256" key="5">
    <source>
        <dbReference type="SAM" id="SignalP"/>
    </source>
</evidence>
<dbReference type="GO" id="GO:0003755">
    <property type="term" value="F:peptidyl-prolyl cis-trans isomerase activity"/>
    <property type="evidence" value="ECO:0007669"/>
    <property type="project" value="UniProtKB-KW"/>
</dbReference>
<protein>
    <recommendedName>
        <fullName evidence="2">peptidylprolyl isomerase</fullName>
        <ecNumber evidence="2">5.2.1.8</ecNumber>
    </recommendedName>
</protein>
<dbReference type="PANTHER" id="PTHR45625">
    <property type="entry name" value="PEPTIDYL-PROLYL CIS-TRANS ISOMERASE-RELATED"/>
    <property type="match status" value="1"/>
</dbReference>
<dbReference type="CDD" id="cd00317">
    <property type="entry name" value="cyclophilin"/>
    <property type="match status" value="1"/>
</dbReference>
<comment type="similarity">
    <text evidence="1">Belongs to the cyclophilin-type PPIase family.</text>
</comment>
<dbReference type="Gene3D" id="2.40.100.10">
    <property type="entry name" value="Cyclophilin-like"/>
    <property type="match status" value="1"/>
</dbReference>
<feature type="domain" description="PPIase cyclophilin-type" evidence="6">
    <location>
        <begin position="59"/>
        <end position="247"/>
    </location>
</feature>
<accession>A0A399RAF6</accession>
<dbReference type="Pfam" id="PF00160">
    <property type="entry name" value="Pro_isomerase"/>
    <property type="match status" value="1"/>
</dbReference>
<evidence type="ECO:0000256" key="1">
    <source>
        <dbReference type="ARBA" id="ARBA00007365"/>
    </source>
</evidence>
<dbReference type="EMBL" id="QWFX01000013">
    <property type="protein sequence ID" value="RIJ28408.1"/>
    <property type="molecule type" value="Genomic_DNA"/>
</dbReference>
<evidence type="ECO:0000256" key="3">
    <source>
        <dbReference type="ARBA" id="ARBA00023110"/>
    </source>
</evidence>
<dbReference type="InterPro" id="IPR020892">
    <property type="entry name" value="Cyclophilin-type_PPIase_CS"/>
</dbReference>
<dbReference type="PANTHER" id="PTHR45625:SF4">
    <property type="entry name" value="PEPTIDYLPROLYL ISOMERASE DOMAIN AND WD REPEAT-CONTAINING PROTEIN 1"/>
    <property type="match status" value="1"/>
</dbReference>
<name>A0A399RAF6_9PROT</name>
<dbReference type="PRINTS" id="PR00153">
    <property type="entry name" value="CSAPPISMRASE"/>
</dbReference>
<comment type="caution">
    <text evidence="7">The sequence shown here is derived from an EMBL/GenBank/DDBJ whole genome shotgun (WGS) entry which is preliminary data.</text>
</comment>
<gene>
    <name evidence="7" type="ORF">D1223_13550</name>
</gene>
<dbReference type="SUPFAM" id="SSF50891">
    <property type="entry name" value="Cyclophilin-like"/>
    <property type="match status" value="1"/>
</dbReference>
<sequence length="303" mass="33129">MTRLVSVTLACSALLVATACGEESDGSANAEPSSASAPEWTMEDVNAAPDEWRQVDADNMLVFETSKGRIIIEMLPDVAPNHVEQFRTIAESGDFDGTSFHRVIDDFMAQGGDIFALKGRESGLPDLKGEFTFRRNPQEMKINPIGPEGGATQGLYKGFPIATQSAYLAEMTKDGSVDSWVPHCPGVVSTARTDDPNSANSQFFLMRYQAEHLDKGYTAWGRVIDGFDVVRAIKIGPEPNGTPIEDPDILEEAYMASELPDDERPVAYVQRTDIQVWTDRLAAAAQLKNDICDIPRVPAVIDE</sequence>
<evidence type="ECO:0000259" key="6">
    <source>
        <dbReference type="PROSITE" id="PS50072"/>
    </source>
</evidence>
<evidence type="ECO:0000313" key="7">
    <source>
        <dbReference type="EMBL" id="RIJ28408.1"/>
    </source>
</evidence>
<dbReference type="AlphaFoldDB" id="A0A399RAF6"/>
<keyword evidence="3" id="KW-0697">Rotamase</keyword>
<keyword evidence="5" id="KW-0732">Signal</keyword>
<dbReference type="InterPro" id="IPR029000">
    <property type="entry name" value="Cyclophilin-like_dom_sf"/>
</dbReference>
<keyword evidence="8" id="KW-1185">Reference proteome</keyword>
<evidence type="ECO:0000313" key="8">
    <source>
        <dbReference type="Proteomes" id="UP000266385"/>
    </source>
</evidence>
<reference evidence="7 8" key="1">
    <citation type="submission" date="2018-08" db="EMBL/GenBank/DDBJ databases">
        <title>Henriciella mobilis sp. nov., isolated from seawater.</title>
        <authorList>
            <person name="Cheng H."/>
            <person name="Wu Y.-H."/>
            <person name="Xu X.-W."/>
            <person name="Guo L.-L."/>
        </authorList>
    </citation>
    <scope>NUCLEOTIDE SEQUENCE [LARGE SCALE GENOMIC DNA]</scope>
    <source>
        <strain evidence="7 8">JN25</strain>
    </source>
</reference>
<evidence type="ECO:0000256" key="2">
    <source>
        <dbReference type="ARBA" id="ARBA00013194"/>
    </source>
</evidence>
<dbReference type="EC" id="5.2.1.8" evidence="2"/>